<dbReference type="VEuPathDB" id="FungiDB:RhiirFUN_017931"/>
<keyword evidence="1" id="KW-0812">Transmembrane</keyword>
<dbReference type="Proteomes" id="UP000684084">
    <property type="component" value="Unassembled WGS sequence"/>
</dbReference>
<keyword evidence="1" id="KW-0472">Membrane</keyword>
<reference evidence="2" key="1">
    <citation type="submission" date="2020-05" db="EMBL/GenBank/DDBJ databases">
        <authorList>
            <person name="Rincon C."/>
            <person name="Sanders R I."/>
            <person name="Robbins C."/>
            <person name="Chaturvedi A."/>
        </authorList>
    </citation>
    <scope>NUCLEOTIDE SEQUENCE</scope>
    <source>
        <strain evidence="2">CHB12</strain>
    </source>
</reference>
<comment type="caution">
    <text evidence="2">The sequence shown here is derived from an EMBL/GenBank/DDBJ whole genome shotgun (WGS) entry which is preliminary data.</text>
</comment>
<evidence type="ECO:0000313" key="2">
    <source>
        <dbReference type="EMBL" id="CAB5378663.1"/>
    </source>
</evidence>
<sequence>MIVSIPADYDLLYIVYHFRPLIQLSLLFILITFFSWYFQLIIMEVLPIISSSKHIMIKLKAQTIPQRQIDFINNHPDENIFRFDDIIRNLWPISPTTLNEKTIIHYDDLYQSHLSWITSSQQTGDPREVQVTYDLRGDNDNFSCSLEKKIGTKKQENPTWNLGKIDQRRLPHTCF</sequence>
<dbReference type="EMBL" id="CAGKOT010000039">
    <property type="protein sequence ID" value="CAB5378663.1"/>
    <property type="molecule type" value="Genomic_DNA"/>
</dbReference>
<keyword evidence="1" id="KW-1133">Transmembrane helix</keyword>
<feature type="transmembrane region" description="Helical" evidence="1">
    <location>
        <begin position="20"/>
        <end position="49"/>
    </location>
</feature>
<name>A0A915ZIP3_9GLOM</name>
<gene>
    <name evidence="2" type="ORF">CHRIB12_LOCUS16292</name>
</gene>
<accession>A0A915ZIP3</accession>
<organism evidence="2 3">
    <name type="scientific">Rhizophagus irregularis</name>
    <dbReference type="NCBI Taxonomy" id="588596"/>
    <lineage>
        <taxon>Eukaryota</taxon>
        <taxon>Fungi</taxon>
        <taxon>Fungi incertae sedis</taxon>
        <taxon>Mucoromycota</taxon>
        <taxon>Glomeromycotina</taxon>
        <taxon>Glomeromycetes</taxon>
        <taxon>Glomerales</taxon>
        <taxon>Glomeraceae</taxon>
        <taxon>Rhizophagus</taxon>
    </lineage>
</organism>
<evidence type="ECO:0000313" key="3">
    <source>
        <dbReference type="Proteomes" id="UP000684084"/>
    </source>
</evidence>
<evidence type="ECO:0000256" key="1">
    <source>
        <dbReference type="SAM" id="Phobius"/>
    </source>
</evidence>
<dbReference type="OrthoDB" id="2424693at2759"/>
<protein>
    <submittedName>
        <fullName evidence="2">Uncharacterized protein</fullName>
    </submittedName>
</protein>
<dbReference type="AlphaFoldDB" id="A0A915ZIP3"/>
<proteinExistence type="predicted"/>